<comment type="cofactor">
    <cofactor evidence="1">
        <name>Mg(2+)</name>
        <dbReference type="ChEBI" id="CHEBI:18420"/>
    </cofactor>
</comment>
<evidence type="ECO:0000313" key="17">
    <source>
        <dbReference type="Proteomes" id="UP000284706"/>
    </source>
</evidence>
<feature type="region of interest" description="Disordered" evidence="14">
    <location>
        <begin position="874"/>
        <end position="894"/>
    </location>
</feature>
<dbReference type="InParanoid" id="A0A409VTN0"/>
<dbReference type="InterPro" id="IPR005946">
    <property type="entry name" value="Rib-P_diPkinase"/>
</dbReference>
<evidence type="ECO:0000256" key="11">
    <source>
        <dbReference type="ARBA" id="ARBA00022840"/>
    </source>
</evidence>
<dbReference type="GO" id="GO:0004672">
    <property type="term" value="F:protein kinase activity"/>
    <property type="evidence" value="ECO:0007669"/>
    <property type="project" value="InterPro"/>
</dbReference>
<organism evidence="16 17">
    <name type="scientific">Gymnopilus dilepis</name>
    <dbReference type="NCBI Taxonomy" id="231916"/>
    <lineage>
        <taxon>Eukaryota</taxon>
        <taxon>Fungi</taxon>
        <taxon>Dikarya</taxon>
        <taxon>Basidiomycota</taxon>
        <taxon>Agaricomycotina</taxon>
        <taxon>Agaricomycetes</taxon>
        <taxon>Agaricomycetidae</taxon>
        <taxon>Agaricales</taxon>
        <taxon>Agaricineae</taxon>
        <taxon>Hymenogastraceae</taxon>
        <taxon>Gymnopilus</taxon>
    </lineage>
</organism>
<evidence type="ECO:0000256" key="4">
    <source>
        <dbReference type="ARBA" id="ARBA00013247"/>
    </source>
</evidence>
<dbReference type="InterPro" id="IPR008271">
    <property type="entry name" value="Ser/Thr_kinase_AS"/>
</dbReference>
<dbReference type="InterPro" id="IPR000836">
    <property type="entry name" value="PRTase_dom"/>
</dbReference>
<dbReference type="GO" id="GO:0006164">
    <property type="term" value="P:purine nucleotide biosynthetic process"/>
    <property type="evidence" value="ECO:0007669"/>
    <property type="project" value="TreeGrafter"/>
</dbReference>
<dbReference type="GO" id="GO:0009156">
    <property type="term" value="P:ribonucleoside monophosphate biosynthetic process"/>
    <property type="evidence" value="ECO:0007669"/>
    <property type="project" value="InterPro"/>
</dbReference>
<keyword evidence="11" id="KW-0067">ATP-binding</keyword>
<comment type="similarity">
    <text evidence="3">Belongs to the ribose-phosphate pyrophosphokinase family.</text>
</comment>
<feature type="region of interest" description="Disordered" evidence="14">
    <location>
        <begin position="348"/>
        <end position="382"/>
    </location>
</feature>
<dbReference type="Pfam" id="PF13793">
    <property type="entry name" value="Pribosyltran_N"/>
    <property type="match status" value="1"/>
</dbReference>
<evidence type="ECO:0000256" key="9">
    <source>
        <dbReference type="ARBA" id="ARBA00022741"/>
    </source>
</evidence>
<feature type="domain" description="Protein kinase" evidence="15">
    <location>
        <begin position="410"/>
        <end position="756"/>
    </location>
</feature>
<comment type="catalytic activity">
    <reaction evidence="13">
        <text>D-ribose 5-phosphate + ATP = 5-phospho-alpha-D-ribose 1-diphosphate + AMP + H(+)</text>
        <dbReference type="Rhea" id="RHEA:15609"/>
        <dbReference type="ChEBI" id="CHEBI:15378"/>
        <dbReference type="ChEBI" id="CHEBI:30616"/>
        <dbReference type="ChEBI" id="CHEBI:58017"/>
        <dbReference type="ChEBI" id="CHEBI:78346"/>
        <dbReference type="ChEBI" id="CHEBI:456215"/>
        <dbReference type="EC" id="2.7.6.1"/>
    </reaction>
</comment>
<dbReference type="CDD" id="cd06223">
    <property type="entry name" value="PRTases_typeI"/>
    <property type="match status" value="1"/>
</dbReference>
<dbReference type="GO" id="GO:0004749">
    <property type="term" value="F:ribose phosphate diphosphokinase activity"/>
    <property type="evidence" value="ECO:0007669"/>
    <property type="project" value="UniProtKB-EC"/>
</dbReference>
<evidence type="ECO:0000256" key="8">
    <source>
        <dbReference type="ARBA" id="ARBA00022727"/>
    </source>
</evidence>
<feature type="compositionally biased region" description="Pro residues" evidence="14">
    <location>
        <begin position="1283"/>
        <end position="1293"/>
    </location>
</feature>
<dbReference type="Gene3D" id="1.10.510.10">
    <property type="entry name" value="Transferase(Phosphotransferase) domain 1"/>
    <property type="match status" value="1"/>
</dbReference>
<dbReference type="InterPro" id="IPR000842">
    <property type="entry name" value="PRib_PP_synth_CS"/>
</dbReference>
<proteinExistence type="inferred from homology"/>
<feature type="compositionally biased region" description="Polar residues" evidence="14">
    <location>
        <begin position="1264"/>
        <end position="1277"/>
    </location>
</feature>
<keyword evidence="12" id="KW-0460">Magnesium</keyword>
<name>A0A409VTN0_9AGAR</name>
<sequence>MLNGGGIKIFSAIVAVRHIANLTSPAVGTSHPELAEIIARRRIGLPLSKAEITRSGIGETNVTIAESVREDDVYIINTGCGAVNTALMELCIMIHACKIASAKRITAVIPLFPYARQDKKDKSRAPITAKLVANMIQKAGCDHVITMDLHASQIQGFFDVPVDNVRTSTLPVLYAEPSAILYIRTHFSLDDVVIVSPDAGGAKRATSIADRLGVDFALFHKERKKANEVSRMVLVGNVKDKIAILVDDMADTCGTLCLAASHLSEAGAQKVFGFVTHGILSGNALQAIEDSNLEKLIVTNTLPQQQNQAACKKIEVIDIGKVLGEVIRRSHYGESVSKLFHESPSLISPTDGHVQHIPNGHPPQIPASQSQTPQRPPPPARITVVGIPSVSIVDNRLVVGSSQTSSTRSYTPLKVLGDGSFGKVWLCDWHGTLPPNTPLSPMQCGAGAGARPEWIGKRLVAVKLMKRRWEGGWDECKKLKELQSLRAIPFHPNVIPLYDFFLLPDTKELYFVFESMEGNLYHLIKARKGRPFAGGLVSSIFRQIVLGLDHIHSHGYFHRDMKPENVLVTTTGLFDYPSVSPIAPPNAPKEKDVVVIIKLADFGLARETASAPPYTEYVSTRWYRAPEVLLLSRHYSNPVDMWAFGTIMAELVNLRPLFPGSDQGDQVLKICEVLGDPSDAYGVDRSGSQMGGGPWPRGLELAQDLGFQFPRVQPKDFYSLFEDSIPRSLVNCIRDLLRYDPDKRLTSRQCLEHVYLQETIPRDYITVPTGPQSASSSSIPTMSSYVNGSHSNPSLPTPNHIPPPHSQQYPDASISHRIPYPIPSHQPQFPQPVVAHNEYQNPPNGAWHDSQPDYPMASPQDAHPPYVNGHAIDTHDPSMIQDPPRPSEPHREIQVAQSNKLGKLGATLKKQSRWALFGGDKHNALPPVDEASPALVFPPRKGTRSSSTDSRSLREASPVREPALNPRDLKKEEERKRKEAQRVLREAEIAKRKLLEKSNREQARSVMQKRREVLQASAGEVPEWPRGPDRSGPIRRSQVGAASTTIGAASGKFASHNEPMRSDHDRDGDWEGPPDRAKARRREFDDDHSMSSSDLHSLSRVSSISFATVDSDPGPSRLRSQRSLYNISRMTSRSSLRTSFDDFPPSARSSNSFSLEGQLAHDFRTQASVSSHLSGSLSPPPLQLLTLSPTMSPSLSPSPPWVQLPQHGKEDLLSHAQPPYLSISPHFHPVSHETMEVNGQLPPLPPPSPYGHHPSSPYAYPSSTGHTPKSAKSTKSVINPIFKVPPLPPPPLPTSVGDDKVSSLNVLPPFSELEAVAGGDFPPLSPMVFSTPEDD</sequence>
<evidence type="ECO:0000256" key="14">
    <source>
        <dbReference type="SAM" id="MobiDB-lite"/>
    </source>
</evidence>
<dbReference type="GO" id="GO:0005737">
    <property type="term" value="C:cytoplasm"/>
    <property type="evidence" value="ECO:0007669"/>
    <property type="project" value="TreeGrafter"/>
</dbReference>
<evidence type="ECO:0000256" key="13">
    <source>
        <dbReference type="ARBA" id="ARBA00049535"/>
    </source>
</evidence>
<reference evidence="16 17" key="1">
    <citation type="journal article" date="2018" name="Evol. Lett.">
        <title>Horizontal gene cluster transfer increased hallucinogenic mushroom diversity.</title>
        <authorList>
            <person name="Reynolds H.T."/>
            <person name="Vijayakumar V."/>
            <person name="Gluck-Thaler E."/>
            <person name="Korotkin H.B."/>
            <person name="Matheny P.B."/>
            <person name="Slot J.C."/>
        </authorList>
    </citation>
    <scope>NUCLEOTIDE SEQUENCE [LARGE SCALE GENOMIC DNA]</scope>
    <source>
        <strain evidence="16 17">SRW20</strain>
    </source>
</reference>
<dbReference type="NCBIfam" id="NF002320">
    <property type="entry name" value="PRK01259.1"/>
    <property type="match status" value="1"/>
</dbReference>
<keyword evidence="5" id="KW-0963">Cytoplasm</keyword>
<feature type="region of interest" description="Disordered" evidence="14">
    <location>
        <begin position="1186"/>
        <end position="1206"/>
    </location>
</feature>
<keyword evidence="7" id="KW-0479">Metal-binding</keyword>
<feature type="region of interest" description="Disordered" evidence="14">
    <location>
        <begin position="768"/>
        <end position="818"/>
    </location>
</feature>
<feature type="compositionally biased region" description="Low complexity" evidence="14">
    <location>
        <begin position="1250"/>
        <end position="1263"/>
    </location>
</feature>
<dbReference type="InterPro" id="IPR000719">
    <property type="entry name" value="Prot_kinase_dom"/>
</dbReference>
<feature type="region of interest" description="Disordered" evidence="14">
    <location>
        <begin position="1235"/>
        <end position="1335"/>
    </location>
</feature>
<dbReference type="InterPro" id="IPR029057">
    <property type="entry name" value="PRTase-like"/>
</dbReference>
<keyword evidence="9" id="KW-0547">Nucleotide-binding</keyword>
<dbReference type="SMART" id="SM01400">
    <property type="entry name" value="Pribosyltran_N"/>
    <property type="match status" value="1"/>
</dbReference>
<dbReference type="EC" id="2.7.6.1" evidence="4"/>
<dbReference type="InterPro" id="IPR029099">
    <property type="entry name" value="Pribosyltran_N"/>
</dbReference>
<evidence type="ECO:0000256" key="2">
    <source>
        <dbReference type="ARBA" id="ARBA00004996"/>
    </source>
</evidence>
<dbReference type="PANTHER" id="PTHR10210:SF32">
    <property type="entry name" value="RIBOSE-PHOSPHATE PYROPHOSPHOKINASE 2"/>
    <property type="match status" value="1"/>
</dbReference>
<evidence type="ECO:0000256" key="5">
    <source>
        <dbReference type="ARBA" id="ARBA00022490"/>
    </source>
</evidence>
<dbReference type="PROSITE" id="PS00108">
    <property type="entry name" value="PROTEIN_KINASE_ST"/>
    <property type="match status" value="1"/>
</dbReference>
<dbReference type="Gene3D" id="3.40.50.2020">
    <property type="match status" value="2"/>
</dbReference>
<dbReference type="Proteomes" id="UP000284706">
    <property type="component" value="Unassembled WGS sequence"/>
</dbReference>
<comment type="pathway">
    <text evidence="2">Metabolic intermediate biosynthesis; 5-phospho-alpha-D-ribose 1-diphosphate biosynthesis; 5-phospho-alpha-D-ribose 1-diphosphate from D-ribose 5-phosphate (route I): step 1/1.</text>
</comment>
<dbReference type="PANTHER" id="PTHR10210">
    <property type="entry name" value="RIBOSE-PHOSPHATE DIPHOSPHOKINASE FAMILY MEMBER"/>
    <property type="match status" value="1"/>
</dbReference>
<evidence type="ECO:0000256" key="7">
    <source>
        <dbReference type="ARBA" id="ARBA00022723"/>
    </source>
</evidence>
<dbReference type="Pfam" id="PF14572">
    <property type="entry name" value="Pribosyl_synth"/>
    <property type="match status" value="1"/>
</dbReference>
<evidence type="ECO:0000256" key="3">
    <source>
        <dbReference type="ARBA" id="ARBA00006478"/>
    </source>
</evidence>
<dbReference type="PROSITE" id="PS00114">
    <property type="entry name" value="PRPP_SYNTHASE"/>
    <property type="match status" value="1"/>
</dbReference>
<gene>
    <name evidence="16" type="ORF">CVT26_001511</name>
</gene>
<dbReference type="SMART" id="SM00220">
    <property type="entry name" value="S_TKc"/>
    <property type="match status" value="1"/>
</dbReference>
<keyword evidence="17" id="KW-1185">Reference proteome</keyword>
<keyword evidence="10" id="KW-0418">Kinase</keyword>
<evidence type="ECO:0000256" key="1">
    <source>
        <dbReference type="ARBA" id="ARBA00001946"/>
    </source>
</evidence>
<feature type="compositionally biased region" description="Basic and acidic residues" evidence="14">
    <location>
        <begin position="1058"/>
        <end position="1089"/>
    </location>
</feature>
<evidence type="ECO:0000313" key="16">
    <source>
        <dbReference type="EMBL" id="PPQ69635.1"/>
    </source>
</evidence>
<evidence type="ECO:0000256" key="6">
    <source>
        <dbReference type="ARBA" id="ARBA00022679"/>
    </source>
</evidence>
<dbReference type="Gene3D" id="3.30.200.20">
    <property type="entry name" value="Phosphorylase Kinase, domain 1"/>
    <property type="match status" value="1"/>
</dbReference>
<feature type="compositionally biased region" description="Basic and acidic residues" evidence="14">
    <location>
        <begin position="967"/>
        <end position="1013"/>
    </location>
</feature>
<evidence type="ECO:0000256" key="12">
    <source>
        <dbReference type="ARBA" id="ARBA00022842"/>
    </source>
</evidence>
<dbReference type="GO" id="GO:0005524">
    <property type="term" value="F:ATP binding"/>
    <property type="evidence" value="ECO:0007669"/>
    <property type="project" value="UniProtKB-KW"/>
</dbReference>
<feature type="compositionally biased region" description="Polar residues" evidence="14">
    <location>
        <begin position="785"/>
        <end position="794"/>
    </location>
</feature>
<dbReference type="STRING" id="231916.A0A409VTN0"/>
<dbReference type="NCBIfam" id="TIGR01251">
    <property type="entry name" value="ribP_PPkin"/>
    <property type="match status" value="1"/>
</dbReference>
<dbReference type="GO" id="GO:0002189">
    <property type="term" value="C:ribose phosphate diphosphokinase complex"/>
    <property type="evidence" value="ECO:0007669"/>
    <property type="project" value="TreeGrafter"/>
</dbReference>
<feature type="compositionally biased region" description="Pro residues" evidence="14">
    <location>
        <begin position="795"/>
        <end position="805"/>
    </location>
</feature>
<dbReference type="EMBL" id="NHYE01005567">
    <property type="protein sequence ID" value="PPQ69635.1"/>
    <property type="molecule type" value="Genomic_DNA"/>
</dbReference>
<evidence type="ECO:0000256" key="10">
    <source>
        <dbReference type="ARBA" id="ARBA00022777"/>
    </source>
</evidence>
<feature type="compositionally biased region" description="Low complexity" evidence="14">
    <location>
        <begin position="773"/>
        <end position="784"/>
    </location>
</feature>
<keyword evidence="6" id="KW-0808">Transferase</keyword>
<keyword evidence="8" id="KW-0545">Nucleotide biosynthesis</keyword>
<dbReference type="OrthoDB" id="2158884at2759"/>
<dbReference type="GO" id="GO:0006015">
    <property type="term" value="P:5-phosphoribose 1-diphosphate biosynthetic process"/>
    <property type="evidence" value="ECO:0007669"/>
    <property type="project" value="TreeGrafter"/>
</dbReference>
<dbReference type="Pfam" id="PF00069">
    <property type="entry name" value="Pkinase"/>
    <property type="match status" value="1"/>
</dbReference>
<dbReference type="SUPFAM" id="SSF56112">
    <property type="entry name" value="Protein kinase-like (PK-like)"/>
    <property type="match status" value="1"/>
</dbReference>
<comment type="caution">
    <text evidence="16">The sequence shown here is derived from an EMBL/GenBank/DDBJ whole genome shotgun (WGS) entry which is preliminary data.</text>
</comment>
<evidence type="ECO:0000259" key="15">
    <source>
        <dbReference type="PROSITE" id="PS50011"/>
    </source>
</evidence>
<dbReference type="PROSITE" id="PS50011">
    <property type="entry name" value="PROTEIN_KINASE_DOM"/>
    <property type="match status" value="1"/>
</dbReference>
<protein>
    <recommendedName>
        <fullName evidence="4">ribose-phosphate diphosphokinase</fullName>
        <ecNumber evidence="4">2.7.6.1</ecNumber>
    </recommendedName>
</protein>
<dbReference type="GO" id="GO:0000287">
    <property type="term" value="F:magnesium ion binding"/>
    <property type="evidence" value="ECO:0007669"/>
    <property type="project" value="InterPro"/>
</dbReference>
<dbReference type="SUPFAM" id="SSF53271">
    <property type="entry name" value="PRTase-like"/>
    <property type="match status" value="1"/>
</dbReference>
<dbReference type="FunFam" id="3.40.50.2020:FF:000005">
    <property type="entry name" value="Ribose-phosphate pyrophosphokinase 1"/>
    <property type="match status" value="1"/>
</dbReference>
<dbReference type="InterPro" id="IPR011009">
    <property type="entry name" value="Kinase-like_dom_sf"/>
</dbReference>
<feature type="compositionally biased region" description="Low complexity" evidence="14">
    <location>
        <begin position="1040"/>
        <end position="1051"/>
    </location>
</feature>
<accession>A0A409VTN0</accession>
<feature type="compositionally biased region" description="Low complexity" evidence="14">
    <location>
        <begin position="1186"/>
        <end position="1195"/>
    </location>
</feature>
<dbReference type="FunFam" id="3.40.50.2020:FF:000001">
    <property type="entry name" value="Ribose-phosphate pyrophosphokinase"/>
    <property type="match status" value="1"/>
</dbReference>
<dbReference type="CDD" id="cd07830">
    <property type="entry name" value="STKc_MAK_like"/>
    <property type="match status" value="1"/>
</dbReference>
<feature type="region of interest" description="Disordered" evidence="14">
    <location>
        <begin position="924"/>
        <end position="1097"/>
    </location>
</feature>